<evidence type="ECO:0000259" key="14">
    <source>
        <dbReference type="Pfam" id="PF03443"/>
    </source>
</evidence>
<feature type="chain" id="PRO_5040302702" description="lytic cellulose monooxygenase (C4-dehydrogenating)" evidence="13">
    <location>
        <begin position="20"/>
        <end position="249"/>
    </location>
</feature>
<evidence type="ECO:0000256" key="4">
    <source>
        <dbReference type="ARBA" id="ARBA00023002"/>
    </source>
</evidence>
<name>A0A9P5Y314_9AGAR</name>
<evidence type="ECO:0000256" key="7">
    <source>
        <dbReference type="ARBA" id="ARBA00023157"/>
    </source>
</evidence>
<evidence type="ECO:0000256" key="9">
    <source>
        <dbReference type="ARBA" id="ARBA00023326"/>
    </source>
</evidence>
<evidence type="ECO:0000256" key="3">
    <source>
        <dbReference type="ARBA" id="ARBA00023001"/>
    </source>
</evidence>
<keyword evidence="5" id="KW-0186">Copper</keyword>
<keyword evidence="13" id="KW-0732">Signal</keyword>
<keyword evidence="3" id="KW-0136">Cellulose degradation</keyword>
<keyword evidence="16" id="KW-1185">Reference proteome</keyword>
<protein>
    <recommendedName>
        <fullName evidence="12">lytic cellulose monooxygenase (C4-dehydrogenating)</fullName>
        <ecNumber evidence="12">1.14.99.56</ecNumber>
    </recommendedName>
</protein>
<evidence type="ECO:0000256" key="2">
    <source>
        <dbReference type="ARBA" id="ARBA00022723"/>
    </source>
</evidence>
<keyword evidence="9" id="KW-0624">Polysaccharide degradation</keyword>
<dbReference type="InterPro" id="IPR005103">
    <property type="entry name" value="AA9_LPMO"/>
</dbReference>
<evidence type="ECO:0000256" key="12">
    <source>
        <dbReference type="ARBA" id="ARBA00047174"/>
    </source>
</evidence>
<keyword evidence="6" id="KW-0503">Monooxygenase</keyword>
<keyword evidence="7" id="KW-1015">Disulfide bond</keyword>
<dbReference type="Pfam" id="PF03443">
    <property type="entry name" value="AA9"/>
    <property type="match status" value="1"/>
</dbReference>
<evidence type="ECO:0000256" key="10">
    <source>
        <dbReference type="ARBA" id="ARBA00044502"/>
    </source>
</evidence>
<keyword evidence="15" id="KW-0378">Hydrolase</keyword>
<dbReference type="PANTHER" id="PTHR33353">
    <property type="entry name" value="PUTATIVE (AFU_ORTHOLOGUE AFUA_1G12560)-RELATED"/>
    <property type="match status" value="1"/>
</dbReference>
<dbReference type="CDD" id="cd21175">
    <property type="entry name" value="LPMO_AA9"/>
    <property type="match status" value="1"/>
</dbReference>
<dbReference type="Gene3D" id="2.70.50.70">
    <property type="match status" value="1"/>
</dbReference>
<evidence type="ECO:0000313" key="16">
    <source>
        <dbReference type="Proteomes" id="UP000807353"/>
    </source>
</evidence>
<evidence type="ECO:0000256" key="13">
    <source>
        <dbReference type="SAM" id="SignalP"/>
    </source>
</evidence>
<dbReference type="EC" id="1.14.99.56" evidence="12"/>
<evidence type="ECO:0000256" key="6">
    <source>
        <dbReference type="ARBA" id="ARBA00023033"/>
    </source>
</evidence>
<comment type="cofactor">
    <cofactor evidence="1">
        <name>Cu(2+)</name>
        <dbReference type="ChEBI" id="CHEBI:29036"/>
    </cofactor>
</comment>
<evidence type="ECO:0000256" key="11">
    <source>
        <dbReference type="ARBA" id="ARBA00045077"/>
    </source>
</evidence>
<dbReference type="GO" id="GO:0004497">
    <property type="term" value="F:monooxygenase activity"/>
    <property type="evidence" value="ECO:0007669"/>
    <property type="project" value="UniProtKB-KW"/>
</dbReference>
<evidence type="ECO:0000256" key="8">
    <source>
        <dbReference type="ARBA" id="ARBA00023277"/>
    </source>
</evidence>
<reference evidence="15" key="1">
    <citation type="submission" date="2020-11" db="EMBL/GenBank/DDBJ databases">
        <authorList>
            <consortium name="DOE Joint Genome Institute"/>
            <person name="Ahrendt S."/>
            <person name="Riley R."/>
            <person name="Andreopoulos W."/>
            <person name="Labutti K."/>
            <person name="Pangilinan J."/>
            <person name="Ruiz-Duenas F.J."/>
            <person name="Barrasa J.M."/>
            <person name="Sanchez-Garcia M."/>
            <person name="Camarero S."/>
            <person name="Miyauchi S."/>
            <person name="Serrano A."/>
            <person name="Linde D."/>
            <person name="Babiker R."/>
            <person name="Drula E."/>
            <person name="Ayuso-Fernandez I."/>
            <person name="Pacheco R."/>
            <person name="Padilla G."/>
            <person name="Ferreira P."/>
            <person name="Barriuso J."/>
            <person name="Kellner H."/>
            <person name="Castanera R."/>
            <person name="Alfaro M."/>
            <person name="Ramirez L."/>
            <person name="Pisabarro A.G."/>
            <person name="Kuo A."/>
            <person name="Tritt A."/>
            <person name="Lipzen A."/>
            <person name="He G."/>
            <person name="Yan M."/>
            <person name="Ng V."/>
            <person name="Cullen D."/>
            <person name="Martin F."/>
            <person name="Rosso M.-N."/>
            <person name="Henrissat B."/>
            <person name="Hibbett D."/>
            <person name="Martinez A.T."/>
            <person name="Grigoriev I.V."/>
        </authorList>
    </citation>
    <scope>NUCLEOTIDE SEQUENCE</scope>
    <source>
        <strain evidence="15">CBS 247.69</strain>
    </source>
</reference>
<comment type="caution">
    <text evidence="15">The sequence shown here is derived from an EMBL/GenBank/DDBJ whole genome shotgun (WGS) entry which is preliminary data.</text>
</comment>
<gene>
    <name evidence="15" type="ORF">BDZ94DRAFT_816356</name>
</gene>
<dbReference type="GO" id="GO:0016787">
    <property type="term" value="F:hydrolase activity"/>
    <property type="evidence" value="ECO:0007669"/>
    <property type="project" value="UniProtKB-KW"/>
</dbReference>
<dbReference type="Proteomes" id="UP000807353">
    <property type="component" value="Unassembled WGS sequence"/>
</dbReference>
<organism evidence="15 16">
    <name type="scientific">Collybia nuda</name>
    <dbReference type="NCBI Taxonomy" id="64659"/>
    <lineage>
        <taxon>Eukaryota</taxon>
        <taxon>Fungi</taxon>
        <taxon>Dikarya</taxon>
        <taxon>Basidiomycota</taxon>
        <taxon>Agaricomycotina</taxon>
        <taxon>Agaricomycetes</taxon>
        <taxon>Agaricomycetidae</taxon>
        <taxon>Agaricales</taxon>
        <taxon>Tricholomatineae</taxon>
        <taxon>Clitocybaceae</taxon>
        <taxon>Collybia</taxon>
    </lineage>
</organism>
<keyword evidence="4" id="KW-0560">Oxidoreductase</keyword>
<dbReference type="GO" id="GO:0046872">
    <property type="term" value="F:metal ion binding"/>
    <property type="evidence" value="ECO:0007669"/>
    <property type="project" value="UniProtKB-KW"/>
</dbReference>
<evidence type="ECO:0000256" key="5">
    <source>
        <dbReference type="ARBA" id="ARBA00023008"/>
    </source>
</evidence>
<dbReference type="AlphaFoldDB" id="A0A9P5Y314"/>
<dbReference type="OrthoDB" id="4849160at2759"/>
<keyword evidence="2" id="KW-0479">Metal-binding</keyword>
<dbReference type="PANTHER" id="PTHR33353:SF6">
    <property type="entry name" value="ENDOGLUCANASE IV"/>
    <property type="match status" value="1"/>
</dbReference>
<dbReference type="InterPro" id="IPR049892">
    <property type="entry name" value="AA9"/>
</dbReference>
<evidence type="ECO:0000256" key="1">
    <source>
        <dbReference type="ARBA" id="ARBA00001973"/>
    </source>
</evidence>
<dbReference type="GO" id="GO:0030245">
    <property type="term" value="P:cellulose catabolic process"/>
    <property type="evidence" value="ECO:0007669"/>
    <property type="project" value="UniProtKB-KW"/>
</dbReference>
<dbReference type="EMBL" id="MU150285">
    <property type="protein sequence ID" value="KAF9461354.1"/>
    <property type="molecule type" value="Genomic_DNA"/>
</dbReference>
<evidence type="ECO:0000313" key="15">
    <source>
        <dbReference type="EMBL" id="KAF9461354.1"/>
    </source>
</evidence>
<feature type="signal peptide" evidence="13">
    <location>
        <begin position="1"/>
        <end position="19"/>
    </location>
</feature>
<proteinExistence type="inferred from homology"/>
<keyword evidence="8" id="KW-0119">Carbohydrate metabolism</keyword>
<comment type="catalytic activity">
    <reaction evidence="11">
        <text>[(1-&gt;4)-beta-D-glucosyl]n+m + reduced acceptor + O2 = 4-dehydro-beta-D-glucosyl-[(1-&gt;4)-beta-D-glucosyl]n-1 + [(1-&gt;4)-beta-D-glucosyl]m + acceptor + H2O.</text>
        <dbReference type="EC" id="1.14.99.56"/>
    </reaction>
</comment>
<accession>A0A9P5Y314</accession>
<comment type="similarity">
    <text evidence="10">Belongs to the polysaccharide monooxygenase AA9 family.</text>
</comment>
<sequence>MFKSVLALSLLSILVSVHGHGYVQEVVVDSVRYSGYLPDTDPYEIPPPQRIVRKIPGTNPVMDLDSIDIQCNGFSAGGSPGSAPAPIFATVAAGSSINVNWTTMLESHLGSILTYMAHAPTDITKWNPGTSAVWFKIDEVAKTANGTWATINLFTNLKGIYNFTIPANLKPGQYIIRHEIITLQTAGEYPGVQVYPSCIQVEVTGSGTAFPTSFVSFPGAYNASTPGIVFDLYLHGRDPYPIPGPPVWS</sequence>
<feature type="domain" description="Auxiliary Activity family 9 catalytic" evidence="14">
    <location>
        <begin position="20"/>
        <end position="234"/>
    </location>
</feature>